<dbReference type="NCBIfam" id="NF006143">
    <property type="entry name" value="PRK08293.1"/>
    <property type="match status" value="1"/>
</dbReference>
<dbReference type="OrthoDB" id="9775332at2"/>
<reference evidence="6" key="1">
    <citation type="submission" date="2016-11" db="EMBL/GenBank/DDBJ databases">
        <authorList>
            <person name="Varghese N."/>
            <person name="Submissions S."/>
        </authorList>
    </citation>
    <scope>NUCLEOTIDE SEQUENCE [LARGE SCALE GENOMIC DNA]</scope>
    <source>
        <strain evidence="6">DSM 16219</strain>
    </source>
</reference>
<dbReference type="SUPFAM" id="SSF48179">
    <property type="entry name" value="6-phosphogluconate dehydrogenase C-terminal domain-like"/>
    <property type="match status" value="1"/>
</dbReference>
<gene>
    <name evidence="5" type="ORF">SAMN02745216_02949</name>
</gene>
<dbReference type="AlphaFoldDB" id="A0A1M6Q3J9"/>
<dbReference type="Proteomes" id="UP000183994">
    <property type="component" value="Unassembled WGS sequence"/>
</dbReference>
<keyword evidence="1" id="KW-0560">Oxidoreductase</keyword>
<accession>A0A1M6Q3J9</accession>
<dbReference type="RefSeq" id="WP_073476939.1">
    <property type="nucleotide sequence ID" value="NZ_FQZU01000019.1"/>
</dbReference>
<dbReference type="InterPro" id="IPR013328">
    <property type="entry name" value="6PGD_dom2"/>
</dbReference>
<dbReference type="InterPro" id="IPR036291">
    <property type="entry name" value="NAD(P)-bd_dom_sf"/>
</dbReference>
<dbReference type="GO" id="GO:0006631">
    <property type="term" value="P:fatty acid metabolic process"/>
    <property type="evidence" value="ECO:0007669"/>
    <property type="project" value="InterPro"/>
</dbReference>
<dbReference type="EMBL" id="FQZU01000019">
    <property type="protein sequence ID" value="SHK14706.1"/>
    <property type="molecule type" value="Genomic_DNA"/>
</dbReference>
<dbReference type="SUPFAM" id="SSF51735">
    <property type="entry name" value="NAD(P)-binding Rossmann-fold domains"/>
    <property type="match status" value="1"/>
</dbReference>
<dbReference type="PANTHER" id="PTHR48075">
    <property type="entry name" value="3-HYDROXYACYL-COA DEHYDROGENASE FAMILY PROTEIN"/>
    <property type="match status" value="1"/>
</dbReference>
<dbReference type="Pfam" id="PF02737">
    <property type="entry name" value="3HCDH_N"/>
    <property type="match status" value="1"/>
</dbReference>
<dbReference type="GO" id="GO:0016616">
    <property type="term" value="F:oxidoreductase activity, acting on the CH-OH group of donors, NAD or NADP as acceptor"/>
    <property type="evidence" value="ECO:0007669"/>
    <property type="project" value="InterPro"/>
</dbReference>
<dbReference type="STRING" id="1121393.SAMN02745216_02949"/>
<evidence type="ECO:0000313" key="6">
    <source>
        <dbReference type="Proteomes" id="UP000183994"/>
    </source>
</evidence>
<dbReference type="InterPro" id="IPR022694">
    <property type="entry name" value="3-OHacyl-CoA_DH"/>
</dbReference>
<feature type="domain" description="3-hydroxyacyl-CoA dehydrogenase C-terminal" evidence="3">
    <location>
        <begin position="187"/>
        <end position="284"/>
    </location>
</feature>
<name>A0A1M6Q3J9_9BACT</name>
<dbReference type="GO" id="GO:0070403">
    <property type="term" value="F:NAD+ binding"/>
    <property type="evidence" value="ECO:0007669"/>
    <property type="project" value="InterPro"/>
</dbReference>
<dbReference type="Gene3D" id="3.40.50.720">
    <property type="entry name" value="NAD(P)-binding Rossmann-like Domain"/>
    <property type="match status" value="1"/>
</dbReference>
<organism evidence="5 6">
    <name type="scientific">Desulfatibacillum alkenivorans DSM 16219</name>
    <dbReference type="NCBI Taxonomy" id="1121393"/>
    <lineage>
        <taxon>Bacteria</taxon>
        <taxon>Pseudomonadati</taxon>
        <taxon>Thermodesulfobacteriota</taxon>
        <taxon>Desulfobacteria</taxon>
        <taxon>Desulfobacterales</taxon>
        <taxon>Desulfatibacillaceae</taxon>
        <taxon>Desulfatibacillum</taxon>
    </lineage>
</organism>
<evidence type="ECO:0000313" key="5">
    <source>
        <dbReference type="EMBL" id="SHK14706.1"/>
    </source>
</evidence>
<evidence type="ECO:0000256" key="1">
    <source>
        <dbReference type="ARBA" id="ARBA00023002"/>
    </source>
</evidence>
<feature type="domain" description="3-hydroxyacyl-CoA dehydrogenase NAD binding" evidence="4">
    <location>
        <begin position="5"/>
        <end position="182"/>
    </location>
</feature>
<dbReference type="Pfam" id="PF00725">
    <property type="entry name" value="3HCDH"/>
    <property type="match status" value="1"/>
</dbReference>
<evidence type="ECO:0000256" key="2">
    <source>
        <dbReference type="PIRSR" id="PIRSR000105-1"/>
    </source>
</evidence>
<evidence type="ECO:0000259" key="4">
    <source>
        <dbReference type="Pfam" id="PF02737"/>
    </source>
</evidence>
<proteinExistence type="predicted"/>
<dbReference type="InterPro" id="IPR006108">
    <property type="entry name" value="3HC_DH_C"/>
</dbReference>
<protein>
    <submittedName>
        <fullName evidence="5">3-hydroxyacyl-CoA dehydrogenase</fullName>
    </submittedName>
</protein>
<dbReference type="PANTHER" id="PTHR48075:SF5">
    <property type="entry name" value="3-HYDROXYBUTYRYL-COA DEHYDROGENASE"/>
    <property type="match status" value="1"/>
</dbReference>
<keyword evidence="6" id="KW-1185">Reference proteome</keyword>
<dbReference type="InterPro" id="IPR006176">
    <property type="entry name" value="3-OHacyl-CoA_DH_NAD-bd"/>
</dbReference>
<dbReference type="InterPro" id="IPR008927">
    <property type="entry name" value="6-PGluconate_DH-like_C_sf"/>
</dbReference>
<dbReference type="PIRSF" id="PIRSF000105">
    <property type="entry name" value="HCDH"/>
    <property type="match status" value="1"/>
</dbReference>
<evidence type="ECO:0000259" key="3">
    <source>
        <dbReference type="Pfam" id="PF00725"/>
    </source>
</evidence>
<sequence>MEFKKVLILGAGTMGHQIGFLCATKGLDVAVYDISEESLAFAQDRAAKLGRRFVRMGKLSQEEAEAALKRMSFTSDAAAAAEGADIINESVPEVPKLKGKVFAQFNELCPEHVIFTTNTSTLLPSAFAEATGRPEKFAALHFHDVSFNNVVDIMPHPGTAPETIEAVKAFSDQMELVSIVLKKESPGYVFNALLTEWLRAAQSLAARGVAEPQDVDRAWMGVMGVHTGPFAIMDSIGLDTCHHITEYWSTYDDDPRLKENAAFLKTYVDKGELGAKTGKGFYNYPGPEFTKPDFINQGK</sequence>
<dbReference type="Gene3D" id="1.10.1040.10">
    <property type="entry name" value="N-(1-d-carboxylethyl)-l-norvaline Dehydrogenase, domain 2"/>
    <property type="match status" value="1"/>
</dbReference>
<feature type="site" description="Important for catalytic activity" evidence="2">
    <location>
        <position position="141"/>
    </location>
</feature>